<accession>A0A383W9A4</accession>
<feature type="transmembrane region" description="Helical" evidence="1">
    <location>
        <begin position="124"/>
        <end position="141"/>
    </location>
</feature>
<evidence type="ECO:0000256" key="1">
    <source>
        <dbReference type="SAM" id="Phobius"/>
    </source>
</evidence>
<dbReference type="AlphaFoldDB" id="A0A383W9A4"/>
<gene>
    <name evidence="2" type="ORF">BQ4739_LOCUS14013</name>
</gene>
<keyword evidence="1" id="KW-0472">Membrane</keyword>
<sequence>MAAKLRWGSAILLALCVVGWTIALGGLGSINWLVCSNTEKTLQDIQDNAADNWNVTTPGELAITVNMFSGMLRIPQQGSVAASEVAVCSRPWRWEWFALFFQFAIIASALVVTLMPTRLLRSRFPLAIMFAIATAIIMVAVNNDINDVWMFWDTHKLFSQWAGVLRQLYMSAAALVAGWILVIIFNLVWIGFALDFEEPATKDAAAPITGDVENAATRK</sequence>
<dbReference type="EMBL" id="FNXT01001197">
    <property type="protein sequence ID" value="SZX73760.1"/>
    <property type="molecule type" value="Genomic_DNA"/>
</dbReference>
<proteinExistence type="predicted"/>
<feature type="transmembrane region" description="Helical" evidence="1">
    <location>
        <begin position="12"/>
        <end position="34"/>
    </location>
</feature>
<organism evidence="2 3">
    <name type="scientific">Tetradesmus obliquus</name>
    <name type="common">Green alga</name>
    <name type="synonym">Acutodesmus obliquus</name>
    <dbReference type="NCBI Taxonomy" id="3088"/>
    <lineage>
        <taxon>Eukaryota</taxon>
        <taxon>Viridiplantae</taxon>
        <taxon>Chlorophyta</taxon>
        <taxon>core chlorophytes</taxon>
        <taxon>Chlorophyceae</taxon>
        <taxon>CS clade</taxon>
        <taxon>Sphaeropleales</taxon>
        <taxon>Scenedesmaceae</taxon>
        <taxon>Tetradesmus</taxon>
    </lineage>
</organism>
<evidence type="ECO:0000313" key="3">
    <source>
        <dbReference type="Proteomes" id="UP000256970"/>
    </source>
</evidence>
<dbReference type="Proteomes" id="UP000256970">
    <property type="component" value="Unassembled WGS sequence"/>
</dbReference>
<feature type="transmembrane region" description="Helical" evidence="1">
    <location>
        <begin position="96"/>
        <end position="117"/>
    </location>
</feature>
<feature type="transmembrane region" description="Helical" evidence="1">
    <location>
        <begin position="168"/>
        <end position="192"/>
    </location>
</feature>
<keyword evidence="1" id="KW-1133">Transmembrane helix</keyword>
<keyword evidence="1" id="KW-0812">Transmembrane</keyword>
<evidence type="ECO:0000313" key="2">
    <source>
        <dbReference type="EMBL" id="SZX73760.1"/>
    </source>
</evidence>
<keyword evidence="3" id="KW-1185">Reference proteome</keyword>
<name>A0A383W9A4_TETOB</name>
<protein>
    <submittedName>
        <fullName evidence="2">Uncharacterized protein</fullName>
    </submittedName>
</protein>
<reference evidence="2 3" key="1">
    <citation type="submission" date="2016-10" db="EMBL/GenBank/DDBJ databases">
        <authorList>
            <person name="Cai Z."/>
        </authorList>
    </citation>
    <scope>NUCLEOTIDE SEQUENCE [LARGE SCALE GENOMIC DNA]</scope>
</reference>